<keyword evidence="2" id="KW-1185">Reference proteome</keyword>
<sequence>MHSRTNILFITASLIVVTSSFTTSCTNKNKGSNQDTKLALGLLAQNDKVGEALTSAFDPVSGSMEGLSGEGASTALYRTKPAFGEEITSTLYKLWQKGPSLGELQAYNISFDCLGGGDYQRQVYSTDANAYDFIDYFLNGNTPSSSFFVSKNFQNCRFLPFTSWQIDGVSESIWSGLSSSSPFVQNGTALQIGINRTIENSSRGLTYKVTGTGSALTYGAGTPTTNLAYSLTWNNILTGKMSGVSSYSQDVSVLRQAYSGSDLVYSHAITTPSSLQYGADKNSSNPLSWYRLWSAGSIQVQHVEENFTLTVSVTSIVKWKYVDCLPESGEVSFTLSGSLTGSGVMSFNNGSGHYSYDVTDADGNSSSGNGSVDFSSCSVPLILL</sequence>
<dbReference type="Proteomes" id="UP000297453">
    <property type="component" value="Unassembled WGS sequence"/>
</dbReference>
<accession>A0A4R9G4X9</accession>
<comment type="caution">
    <text evidence="1">The sequence shown here is derived from an EMBL/GenBank/DDBJ whole genome shotgun (WGS) entry which is preliminary data.</text>
</comment>
<protein>
    <recommendedName>
        <fullName evidence="3">Lipoprotein</fullName>
    </recommendedName>
</protein>
<evidence type="ECO:0008006" key="3">
    <source>
        <dbReference type="Google" id="ProtNLM"/>
    </source>
</evidence>
<dbReference type="AlphaFoldDB" id="A0A4R9G4X9"/>
<name>A0A4R9G4X9_9LEPT</name>
<proteinExistence type="predicted"/>
<dbReference type="RefSeq" id="WP_135583565.1">
    <property type="nucleotide sequence ID" value="NZ_RQEP01000005.1"/>
</dbReference>
<dbReference type="EMBL" id="RQEP01000005">
    <property type="protein sequence ID" value="TGK06582.1"/>
    <property type="molecule type" value="Genomic_DNA"/>
</dbReference>
<dbReference type="OrthoDB" id="318522at2"/>
<evidence type="ECO:0000313" key="2">
    <source>
        <dbReference type="Proteomes" id="UP000297453"/>
    </source>
</evidence>
<gene>
    <name evidence="1" type="ORF">EHO59_00100</name>
</gene>
<dbReference type="PROSITE" id="PS51257">
    <property type="entry name" value="PROKAR_LIPOPROTEIN"/>
    <property type="match status" value="1"/>
</dbReference>
<organism evidence="1 2">
    <name type="scientific">Leptospira semungkisensis</name>
    <dbReference type="NCBI Taxonomy" id="2484985"/>
    <lineage>
        <taxon>Bacteria</taxon>
        <taxon>Pseudomonadati</taxon>
        <taxon>Spirochaetota</taxon>
        <taxon>Spirochaetia</taxon>
        <taxon>Leptospirales</taxon>
        <taxon>Leptospiraceae</taxon>
        <taxon>Leptospira</taxon>
    </lineage>
</organism>
<evidence type="ECO:0000313" key="1">
    <source>
        <dbReference type="EMBL" id="TGK06582.1"/>
    </source>
</evidence>
<reference evidence="1" key="1">
    <citation type="journal article" date="2019" name="PLoS Negl. Trop. Dis.">
        <title>Revisiting the worldwide diversity of Leptospira species in the environment.</title>
        <authorList>
            <person name="Vincent A.T."/>
            <person name="Schiettekatte O."/>
            <person name="Bourhy P."/>
            <person name="Veyrier F.J."/>
            <person name="Picardeau M."/>
        </authorList>
    </citation>
    <scope>NUCLEOTIDE SEQUENCE [LARGE SCALE GENOMIC DNA]</scope>
    <source>
        <strain evidence="1">SSS9</strain>
    </source>
</reference>